<dbReference type="InterPro" id="IPR006442">
    <property type="entry name" value="Antitoxin_Phd/YefM"/>
</dbReference>
<dbReference type="EMBL" id="VOHK01000003">
    <property type="protein sequence ID" value="TWT21081.1"/>
    <property type="molecule type" value="Genomic_DNA"/>
</dbReference>
<dbReference type="AlphaFoldDB" id="A0A5C5U3M6"/>
<dbReference type="InterPro" id="IPR051416">
    <property type="entry name" value="phD-YefM_TA_antitoxins"/>
</dbReference>
<sequence>MTSVPLAEAKNRLSELISRAEAGEEISVTRRGKAVAKLVAFDAAETGARRERVTEAFGRLRALREQLDLEGDLKSIAREGLD</sequence>
<dbReference type="PANTHER" id="PTHR35377">
    <property type="entry name" value="ANTITOXIN VAPB49-RELATED-RELATED"/>
    <property type="match status" value="1"/>
</dbReference>
<dbReference type="NCBIfam" id="TIGR01552">
    <property type="entry name" value="phd_fam"/>
    <property type="match status" value="1"/>
</dbReference>
<gene>
    <name evidence="3" type="ORF">FQY83_06880</name>
</gene>
<comment type="caution">
    <text evidence="3">The sequence shown here is derived from an EMBL/GenBank/DDBJ whole genome shotgun (WGS) entry which is preliminary data.</text>
</comment>
<dbReference type="Gene3D" id="3.40.1620.10">
    <property type="entry name" value="YefM-like domain"/>
    <property type="match status" value="1"/>
</dbReference>
<accession>A0A5C5U3M6</accession>
<dbReference type="Proteomes" id="UP000319980">
    <property type="component" value="Unassembled WGS sequence"/>
</dbReference>
<proteinExistence type="inferred from homology"/>
<comment type="function">
    <text evidence="2">Antitoxin component of a type II toxin-antitoxin (TA) system.</text>
</comment>
<evidence type="ECO:0000256" key="1">
    <source>
        <dbReference type="ARBA" id="ARBA00009981"/>
    </source>
</evidence>
<dbReference type="OrthoDB" id="9800503at2"/>
<reference evidence="3 4" key="1">
    <citation type="journal article" date="2008" name="Int. J. Syst. Evol. Microbiol.">
        <title>Luteimonas marina sp. nov., isolated from seawater.</title>
        <authorList>
            <person name="Baik K.S."/>
            <person name="Park S.C."/>
            <person name="Kim M.S."/>
            <person name="Kim E.M."/>
            <person name="Park C."/>
            <person name="Chun J."/>
            <person name="Seong C.N."/>
        </authorList>
    </citation>
    <scope>NUCLEOTIDE SEQUENCE [LARGE SCALE GENOMIC DNA]</scope>
    <source>
        <strain evidence="3 4">FR1330</strain>
    </source>
</reference>
<name>A0A5C5U3M6_9GAMM</name>
<dbReference type="InterPro" id="IPR036165">
    <property type="entry name" value="YefM-like_sf"/>
</dbReference>
<dbReference type="SUPFAM" id="SSF143120">
    <property type="entry name" value="YefM-like"/>
    <property type="match status" value="1"/>
</dbReference>
<comment type="similarity">
    <text evidence="1 2">Belongs to the phD/YefM antitoxin family.</text>
</comment>
<dbReference type="Pfam" id="PF02604">
    <property type="entry name" value="PhdYeFM_antitox"/>
    <property type="match status" value="1"/>
</dbReference>
<organism evidence="3 4">
    <name type="scientific">Luteimonas marina</name>
    <dbReference type="NCBI Taxonomy" id="488485"/>
    <lineage>
        <taxon>Bacteria</taxon>
        <taxon>Pseudomonadati</taxon>
        <taxon>Pseudomonadota</taxon>
        <taxon>Gammaproteobacteria</taxon>
        <taxon>Lysobacterales</taxon>
        <taxon>Lysobacteraceae</taxon>
        <taxon>Luteimonas</taxon>
    </lineage>
</organism>
<keyword evidence="4" id="KW-1185">Reference proteome</keyword>
<dbReference type="PANTHER" id="PTHR35377:SF8">
    <property type="entry name" value="ANTITOXIN VAPB22"/>
    <property type="match status" value="1"/>
</dbReference>
<evidence type="ECO:0000256" key="2">
    <source>
        <dbReference type="RuleBase" id="RU362080"/>
    </source>
</evidence>
<evidence type="ECO:0000313" key="3">
    <source>
        <dbReference type="EMBL" id="TWT21081.1"/>
    </source>
</evidence>
<dbReference type="RefSeq" id="WP_146386459.1">
    <property type="nucleotide sequence ID" value="NZ_VOHK01000003.1"/>
</dbReference>
<evidence type="ECO:0000313" key="4">
    <source>
        <dbReference type="Proteomes" id="UP000319980"/>
    </source>
</evidence>
<protein>
    <recommendedName>
        <fullName evidence="2">Antitoxin</fullName>
    </recommendedName>
</protein>